<dbReference type="GO" id="GO:0004826">
    <property type="term" value="F:phenylalanine-tRNA ligase activity"/>
    <property type="evidence" value="ECO:0007669"/>
    <property type="project" value="UniProtKB-UniRule"/>
</dbReference>
<feature type="binding site" evidence="5">
    <location>
        <position position="490"/>
    </location>
    <ligand>
        <name>Mg(2+)</name>
        <dbReference type="ChEBI" id="CHEBI:18420"/>
        <note>shared with alpha subunit</note>
    </ligand>
</feature>
<dbReference type="InterPro" id="IPR004532">
    <property type="entry name" value="Phe-tRNA-ligase_IIc_bsu_bact"/>
</dbReference>
<evidence type="ECO:0000313" key="10">
    <source>
        <dbReference type="EMBL" id="SIQ06325.1"/>
    </source>
</evidence>
<dbReference type="PANTHER" id="PTHR10947:SF0">
    <property type="entry name" value="PHENYLALANINE--TRNA LIGASE BETA SUBUNIT"/>
    <property type="match status" value="1"/>
</dbReference>
<gene>
    <name evidence="5" type="primary">pheT</name>
    <name evidence="10" type="ORF">SAMN05421828_101131</name>
</gene>
<evidence type="ECO:0000256" key="3">
    <source>
        <dbReference type="ARBA" id="ARBA00022555"/>
    </source>
</evidence>
<dbReference type="PROSITE" id="PS51447">
    <property type="entry name" value="FDX_ACB"/>
    <property type="match status" value="1"/>
</dbReference>
<dbReference type="InterPro" id="IPR036690">
    <property type="entry name" value="Fdx_antiC-bd_sf"/>
</dbReference>
<keyword evidence="5" id="KW-0460">Magnesium</keyword>
<dbReference type="InterPro" id="IPR045864">
    <property type="entry name" value="aa-tRNA-synth_II/BPL/LPL"/>
</dbReference>
<comment type="caution">
    <text evidence="10">The sequence shown here is derived from an EMBL/GenBank/DDBJ whole genome shotgun (WGS) entry which is preliminary data.</text>
</comment>
<keyword evidence="5" id="KW-0479">Metal-binding</keyword>
<dbReference type="SMART" id="SM00874">
    <property type="entry name" value="B5"/>
    <property type="match status" value="1"/>
</dbReference>
<dbReference type="PANTHER" id="PTHR10947">
    <property type="entry name" value="PHENYLALANYL-TRNA SYNTHETASE BETA CHAIN AND LEUCINE-RICH REPEAT-CONTAINING PROTEIN 47"/>
    <property type="match status" value="1"/>
</dbReference>
<dbReference type="InterPro" id="IPR045060">
    <property type="entry name" value="Phe-tRNA-ligase_IIc_bsu"/>
</dbReference>
<protein>
    <recommendedName>
        <fullName evidence="5">Phenylalanine--tRNA ligase beta subunit</fullName>
        <ecNumber evidence="5">6.1.1.20</ecNumber>
    </recommendedName>
    <alternativeName>
        <fullName evidence="5">Phenylalanyl-tRNA synthetase beta subunit</fullName>
        <shortName evidence="5">PheRS</shortName>
    </alternativeName>
</protein>
<dbReference type="EC" id="6.1.1.20" evidence="5"/>
<dbReference type="SUPFAM" id="SSF56037">
    <property type="entry name" value="PheT/TilS domain"/>
    <property type="match status" value="1"/>
</dbReference>
<dbReference type="AlphaFoldDB" id="A0A8G2CHH6"/>
<dbReference type="GO" id="GO:0006432">
    <property type="term" value="P:phenylalanyl-tRNA aminoacylation"/>
    <property type="evidence" value="ECO:0007669"/>
    <property type="project" value="UniProtKB-UniRule"/>
</dbReference>
<comment type="similarity">
    <text evidence="5">Belongs to the phenylalanyl-tRNA synthetase beta subunit family. Type 1 subfamily.</text>
</comment>
<reference evidence="10 11" key="1">
    <citation type="submission" date="2017-01" db="EMBL/GenBank/DDBJ databases">
        <authorList>
            <person name="Varghese N."/>
            <person name="Submissions S."/>
        </authorList>
    </citation>
    <scope>NUCLEOTIDE SEQUENCE [LARGE SCALE GENOMIC DNA]</scope>
    <source>
        <strain evidence="10 11">ATCC 35905</strain>
    </source>
</reference>
<dbReference type="InterPro" id="IPR041616">
    <property type="entry name" value="PheRS_beta_core"/>
</dbReference>
<dbReference type="GO" id="GO:0005524">
    <property type="term" value="F:ATP binding"/>
    <property type="evidence" value="ECO:0007669"/>
    <property type="project" value="UniProtKB-UniRule"/>
</dbReference>
<feature type="domain" description="FDX-ACB" evidence="8">
    <location>
        <begin position="732"/>
        <end position="825"/>
    </location>
</feature>
<dbReference type="InterPro" id="IPR005121">
    <property type="entry name" value="Fdx_antiC-bd"/>
</dbReference>
<dbReference type="SUPFAM" id="SSF54991">
    <property type="entry name" value="Anticodon-binding domain of PheRS"/>
    <property type="match status" value="1"/>
</dbReference>
<name>A0A8G2CHH6_ACIRU</name>
<dbReference type="InterPro" id="IPR005146">
    <property type="entry name" value="B3/B4_tRNA-bd"/>
</dbReference>
<feature type="binding site" evidence="5">
    <location>
        <position position="452"/>
    </location>
    <ligand>
        <name>Mg(2+)</name>
        <dbReference type="ChEBI" id="CHEBI:18420"/>
        <note>shared with alpha subunit</note>
    </ligand>
</feature>
<evidence type="ECO:0000259" key="9">
    <source>
        <dbReference type="PROSITE" id="PS51483"/>
    </source>
</evidence>
<feature type="binding site" evidence="5">
    <location>
        <position position="494"/>
    </location>
    <ligand>
        <name>Mg(2+)</name>
        <dbReference type="ChEBI" id="CHEBI:18420"/>
        <note>shared with alpha subunit</note>
    </ligand>
</feature>
<dbReference type="Gene3D" id="2.40.50.140">
    <property type="entry name" value="Nucleic acid-binding proteins"/>
    <property type="match status" value="1"/>
</dbReference>
<keyword evidence="5" id="KW-0547">Nucleotide-binding</keyword>
<dbReference type="Gene3D" id="3.30.930.10">
    <property type="entry name" value="Bira Bifunctional Protein, Domain 2"/>
    <property type="match status" value="1"/>
</dbReference>
<dbReference type="InterPro" id="IPR012340">
    <property type="entry name" value="NA-bd_OB-fold"/>
</dbReference>
<keyword evidence="5" id="KW-0436">Ligase</keyword>
<keyword evidence="5 10" id="KW-0030">Aminoacyl-tRNA synthetase</keyword>
<accession>A0A8G2CHH6</accession>
<dbReference type="Pfam" id="PF03147">
    <property type="entry name" value="FDX-ACB"/>
    <property type="match status" value="1"/>
</dbReference>
<feature type="domain" description="B5" evidence="9">
    <location>
        <begin position="398"/>
        <end position="506"/>
    </location>
</feature>
<dbReference type="GO" id="GO:0000287">
    <property type="term" value="F:magnesium ion binding"/>
    <property type="evidence" value="ECO:0007669"/>
    <property type="project" value="UniProtKB-UniRule"/>
</dbReference>
<dbReference type="HAMAP" id="MF_00283">
    <property type="entry name" value="Phe_tRNA_synth_beta1"/>
    <property type="match status" value="1"/>
</dbReference>
<comment type="subcellular location">
    <subcellularLocation>
        <location evidence="1 5">Cytoplasm</location>
    </subcellularLocation>
</comment>
<dbReference type="InterPro" id="IPR020825">
    <property type="entry name" value="Phe-tRNA_synthase-like_B3/B4"/>
</dbReference>
<dbReference type="EMBL" id="FTNE01000001">
    <property type="protein sequence ID" value="SIQ06325.1"/>
    <property type="molecule type" value="Genomic_DNA"/>
</dbReference>
<evidence type="ECO:0000256" key="6">
    <source>
        <dbReference type="PROSITE-ProRule" id="PRU00209"/>
    </source>
</evidence>
<feature type="binding site" evidence="5">
    <location>
        <position position="493"/>
    </location>
    <ligand>
        <name>Mg(2+)</name>
        <dbReference type="ChEBI" id="CHEBI:18420"/>
        <note>shared with alpha subunit</note>
    </ligand>
</feature>
<dbReference type="NCBIfam" id="NF045760">
    <property type="entry name" value="YtpR"/>
    <property type="match status" value="1"/>
</dbReference>
<evidence type="ECO:0000259" key="7">
    <source>
        <dbReference type="PROSITE" id="PS50886"/>
    </source>
</evidence>
<feature type="domain" description="TRNA-binding" evidence="7">
    <location>
        <begin position="39"/>
        <end position="148"/>
    </location>
</feature>
<dbReference type="GO" id="GO:0000049">
    <property type="term" value="F:tRNA binding"/>
    <property type="evidence" value="ECO:0007669"/>
    <property type="project" value="UniProtKB-UniRule"/>
</dbReference>
<keyword evidence="3 6" id="KW-0820">tRNA-binding</keyword>
<organism evidence="10 11">
    <name type="scientific">Acidiphilium rubrum</name>
    <dbReference type="NCBI Taxonomy" id="526"/>
    <lineage>
        <taxon>Bacteria</taxon>
        <taxon>Pseudomonadati</taxon>
        <taxon>Pseudomonadota</taxon>
        <taxon>Alphaproteobacteria</taxon>
        <taxon>Acetobacterales</taxon>
        <taxon>Acidocellaceae</taxon>
        <taxon>Acidiphilium</taxon>
    </lineage>
</organism>
<dbReference type="Pfam" id="PF03483">
    <property type="entry name" value="B3_4"/>
    <property type="match status" value="1"/>
</dbReference>
<dbReference type="SUPFAM" id="SSF55681">
    <property type="entry name" value="Class II aaRS and biotin synthetases"/>
    <property type="match status" value="1"/>
</dbReference>
<dbReference type="GO" id="GO:0009328">
    <property type="term" value="C:phenylalanine-tRNA ligase complex"/>
    <property type="evidence" value="ECO:0007669"/>
    <property type="project" value="TreeGrafter"/>
</dbReference>
<comment type="cofactor">
    <cofactor evidence="5">
        <name>Mg(2+)</name>
        <dbReference type="ChEBI" id="CHEBI:18420"/>
    </cofactor>
    <text evidence="5">Binds 2 magnesium ions per tetramer.</text>
</comment>
<dbReference type="PROSITE" id="PS50886">
    <property type="entry name" value="TRBD"/>
    <property type="match status" value="1"/>
</dbReference>
<dbReference type="InterPro" id="IPR005147">
    <property type="entry name" value="tRNA_synthase_B5-dom"/>
</dbReference>
<comment type="subunit">
    <text evidence="5">Tetramer of two alpha and two beta subunits.</text>
</comment>
<dbReference type="RefSeq" id="WP_029311477.1">
    <property type="nucleotide sequence ID" value="NZ_FTNE01000001.1"/>
</dbReference>
<evidence type="ECO:0000256" key="1">
    <source>
        <dbReference type="ARBA" id="ARBA00004496"/>
    </source>
</evidence>
<dbReference type="Gene3D" id="3.30.70.380">
    <property type="entry name" value="Ferrodoxin-fold anticodon-binding domain"/>
    <property type="match status" value="1"/>
</dbReference>
<dbReference type="NCBIfam" id="TIGR00472">
    <property type="entry name" value="pheT_bact"/>
    <property type="match status" value="1"/>
</dbReference>
<comment type="catalytic activity">
    <reaction evidence="5">
        <text>tRNA(Phe) + L-phenylalanine + ATP = L-phenylalanyl-tRNA(Phe) + AMP + diphosphate + H(+)</text>
        <dbReference type="Rhea" id="RHEA:19413"/>
        <dbReference type="Rhea" id="RHEA-COMP:9668"/>
        <dbReference type="Rhea" id="RHEA-COMP:9699"/>
        <dbReference type="ChEBI" id="CHEBI:15378"/>
        <dbReference type="ChEBI" id="CHEBI:30616"/>
        <dbReference type="ChEBI" id="CHEBI:33019"/>
        <dbReference type="ChEBI" id="CHEBI:58095"/>
        <dbReference type="ChEBI" id="CHEBI:78442"/>
        <dbReference type="ChEBI" id="CHEBI:78531"/>
        <dbReference type="ChEBI" id="CHEBI:456215"/>
        <dbReference type="EC" id="6.1.1.20"/>
    </reaction>
</comment>
<keyword evidence="4 6" id="KW-0694">RNA-binding</keyword>
<dbReference type="Pfam" id="PF17759">
    <property type="entry name" value="tRNA_synthFbeta"/>
    <property type="match status" value="1"/>
</dbReference>
<evidence type="ECO:0000256" key="4">
    <source>
        <dbReference type="ARBA" id="ARBA00022884"/>
    </source>
</evidence>
<dbReference type="Pfam" id="PF01588">
    <property type="entry name" value="tRNA_bind"/>
    <property type="match status" value="1"/>
</dbReference>
<evidence type="ECO:0000313" key="11">
    <source>
        <dbReference type="Proteomes" id="UP000186308"/>
    </source>
</evidence>
<proteinExistence type="inferred from homology"/>
<keyword evidence="2 5" id="KW-0963">Cytoplasm</keyword>
<sequence length="826" mass="86045">MKFSLSWLRTHLTTDASLGQIAETLNNIGLEVEGIEDRGAALAPFVIARVIEAVPHPNADRLRVCRVDSGSGEVGVVCGAPNARTGMTTVFAPPGAYIPGSGITLKIGEIRGVASAGMLVSAREMALGEDHDGIVDLPGDAPVGTPYAAWAGLDDPVIEISVTPNRGDALAVRGIARDLAAAGLGTLTPWNAPAINGTGASAIRWQDDFTEACPWILGRTVRGVRNGESPAWLKQRLESVGLRPINALADITNFFTIDLGRPLHVFDVNKISGGALTVRRGAGERFRGLHGKDVNVTSDDCVIADAAGVQSLAGIVGGEATGCDEATTDVFIECALFDRVAIALSGQRSGIFSDARQRFERGIDVSLLPAALDAATAMVIALCGGEVSAITEAGAEPAWQRQASLRFERLQSFGRSDVTPDRAVGILGALGFGIAARDAAGVTVDVPPWRNDVASAGFSAGSTLDQHEDLDPDLATAVRQGARAIEPEADLIEEVLRIEGLDRIVPVSLPPLATVPTPSLTPRQARSVRARRVLAARGMAECVTFSFVDRATAARFGATPDTLTVANPIAADLDQMRPSPLATIARAAATNAARGFDDLALFEIGPGFRDETPAGQDLIAAGLRSGATPLSWIAASRNVDAFDAKADAFAVLQEIGVPLEALQVSATAPGHYHPGRAGTIKQGPKTTIGSFGELHPSLCAALDLPAGSVGFEIDLGAIADPKRRRKSAPDISPLQPLRRDFAFVVDAGVAAEAVLRAAKSAERGLITDVTLFDRYAGDKLPAGKVSLAIAVTLQPKDKSLTDSEIEAVSAKIVASVSKATNATLRG</sequence>
<dbReference type="CDD" id="cd02796">
    <property type="entry name" value="tRNA_bind_bactPheRS"/>
    <property type="match status" value="1"/>
</dbReference>
<evidence type="ECO:0000259" key="8">
    <source>
        <dbReference type="PROSITE" id="PS51447"/>
    </source>
</evidence>
<dbReference type="SMART" id="SM00873">
    <property type="entry name" value="B3_4"/>
    <property type="match status" value="1"/>
</dbReference>
<dbReference type="PROSITE" id="PS51483">
    <property type="entry name" value="B5"/>
    <property type="match status" value="1"/>
</dbReference>
<dbReference type="OrthoDB" id="9805455at2"/>
<dbReference type="Gene3D" id="3.30.56.10">
    <property type="match status" value="2"/>
</dbReference>
<dbReference type="InterPro" id="IPR033714">
    <property type="entry name" value="tRNA_bind_bactPheRS"/>
</dbReference>
<keyword evidence="5" id="KW-0067">ATP-binding</keyword>
<dbReference type="SUPFAM" id="SSF50249">
    <property type="entry name" value="Nucleic acid-binding proteins"/>
    <property type="match status" value="1"/>
</dbReference>
<dbReference type="InterPro" id="IPR002547">
    <property type="entry name" value="tRNA-bd_dom"/>
</dbReference>
<dbReference type="SMART" id="SM00896">
    <property type="entry name" value="FDX-ACB"/>
    <property type="match status" value="1"/>
</dbReference>
<keyword evidence="5" id="KW-0648">Protein biosynthesis</keyword>
<evidence type="ECO:0000256" key="2">
    <source>
        <dbReference type="ARBA" id="ARBA00022490"/>
    </source>
</evidence>
<evidence type="ECO:0000256" key="5">
    <source>
        <dbReference type="HAMAP-Rule" id="MF_00283"/>
    </source>
</evidence>
<dbReference type="Proteomes" id="UP000186308">
    <property type="component" value="Unassembled WGS sequence"/>
</dbReference>
<dbReference type="Gene3D" id="3.50.40.10">
    <property type="entry name" value="Phenylalanyl-trna Synthetase, Chain B, domain 3"/>
    <property type="match status" value="1"/>
</dbReference>
<keyword evidence="11" id="KW-1185">Reference proteome</keyword>